<dbReference type="GO" id="GO:0016020">
    <property type="term" value="C:membrane"/>
    <property type="evidence" value="ECO:0007669"/>
    <property type="project" value="UniProtKB-SubCell"/>
</dbReference>
<feature type="domain" description="Rhodopsin" evidence="8">
    <location>
        <begin position="149"/>
        <end position="389"/>
    </location>
</feature>
<dbReference type="AlphaFoldDB" id="A0A5M8PXE1"/>
<dbReference type="Proteomes" id="UP000324767">
    <property type="component" value="Unassembled WGS sequence"/>
</dbReference>
<keyword evidence="2 7" id="KW-0812">Transmembrane</keyword>
<feature type="transmembrane region" description="Helical" evidence="7">
    <location>
        <begin position="291"/>
        <end position="316"/>
    </location>
</feature>
<protein>
    <recommendedName>
        <fullName evidence="8">Rhodopsin domain-containing protein</fullName>
    </recommendedName>
</protein>
<dbReference type="OrthoDB" id="4682787at2759"/>
<evidence type="ECO:0000256" key="6">
    <source>
        <dbReference type="SAM" id="MobiDB-lite"/>
    </source>
</evidence>
<evidence type="ECO:0000313" key="10">
    <source>
        <dbReference type="Proteomes" id="UP000324767"/>
    </source>
</evidence>
<feature type="transmembrane region" description="Helical" evidence="7">
    <location>
        <begin position="156"/>
        <end position="174"/>
    </location>
</feature>
<evidence type="ECO:0000313" key="9">
    <source>
        <dbReference type="EMBL" id="KAA6413769.1"/>
    </source>
</evidence>
<name>A0A5M8PXE1_9LECA</name>
<keyword evidence="4 7" id="KW-0472">Membrane</keyword>
<comment type="similarity">
    <text evidence="5">Belongs to the SAT4 family.</text>
</comment>
<feature type="transmembrane region" description="Helical" evidence="7">
    <location>
        <begin position="205"/>
        <end position="232"/>
    </location>
</feature>
<evidence type="ECO:0000256" key="2">
    <source>
        <dbReference type="ARBA" id="ARBA00022692"/>
    </source>
</evidence>
<dbReference type="PANTHER" id="PTHR33048">
    <property type="entry name" value="PTH11-LIKE INTEGRAL MEMBRANE PROTEIN (AFU_ORTHOLOGUE AFUA_5G11245)"/>
    <property type="match status" value="1"/>
</dbReference>
<feature type="region of interest" description="Disordered" evidence="6">
    <location>
        <begin position="461"/>
        <end position="496"/>
    </location>
</feature>
<evidence type="ECO:0000256" key="5">
    <source>
        <dbReference type="ARBA" id="ARBA00038359"/>
    </source>
</evidence>
<feature type="transmembrane region" description="Helical" evidence="7">
    <location>
        <begin position="129"/>
        <end position="149"/>
    </location>
</feature>
<accession>A0A5M8PXE1</accession>
<dbReference type="InterPro" id="IPR049326">
    <property type="entry name" value="Rhodopsin_dom_fungi"/>
</dbReference>
<evidence type="ECO:0000256" key="7">
    <source>
        <dbReference type="SAM" id="Phobius"/>
    </source>
</evidence>
<comment type="caution">
    <text evidence="9">The sequence shown here is derived from an EMBL/GenBank/DDBJ whole genome shotgun (WGS) entry which is preliminary data.</text>
</comment>
<feature type="region of interest" description="Disordered" evidence="6">
    <location>
        <begin position="410"/>
        <end position="431"/>
    </location>
</feature>
<feature type="transmembrane region" description="Helical" evidence="7">
    <location>
        <begin position="9"/>
        <end position="32"/>
    </location>
</feature>
<feature type="compositionally biased region" description="Basic and acidic residues" evidence="6">
    <location>
        <begin position="472"/>
        <end position="481"/>
    </location>
</feature>
<dbReference type="PANTHER" id="PTHR33048:SF47">
    <property type="entry name" value="INTEGRAL MEMBRANE PROTEIN-RELATED"/>
    <property type="match status" value="1"/>
</dbReference>
<sequence length="496" mass="55227">MVGREVRGFLFPFLCTDCTGFVLVWAVTRILVWTDVACFSGSFQPRYLHVFACQSSQLDLSTLLLQALLPYSGPLAHQLESLRPNRMAAQTTTLTPEQSMVALQALLNGPAMPPPPGVTPNFDHPLSAYPAQIVPLTLFITIATIAVLMRMYTKLFLVRSVVLEDYAVLIGWAGEVAQVGTSVLSNKVCIGFHMWDVRLKDFFKLIYFIEVASIVYGPTLFFVKLSILLQYLRVFVPTRRGDMAMFVEVHVCIWSCFFFYLVTTFLLIFLCKPREKLWNPMLPGHCINLDAIYQITGIFNVVSDFTIMLLPVPPLWKLQLPLKRKCGVVAIFATGFFACVTSIARVAYTWKFANDADVSYNAGKMGLWAEAEMVAGIIVSCMPVFPRFFQAIAPNPQAVSALRVQARTAVDQRSAPSRASDTTPVPSMYDRPFFRPGGVDSSSKSWNDVYDPQTELRREYISLTEFDTASSKGEEGGDRRAGHSVGGPAPRVEGEV</sequence>
<dbReference type="EMBL" id="VXIT01000003">
    <property type="protein sequence ID" value="KAA6413769.1"/>
    <property type="molecule type" value="Genomic_DNA"/>
</dbReference>
<evidence type="ECO:0000256" key="1">
    <source>
        <dbReference type="ARBA" id="ARBA00004141"/>
    </source>
</evidence>
<comment type="subcellular location">
    <subcellularLocation>
        <location evidence="1">Membrane</location>
        <topology evidence="1">Multi-pass membrane protein</topology>
    </subcellularLocation>
</comment>
<feature type="transmembrane region" description="Helical" evidence="7">
    <location>
        <begin position="328"/>
        <end position="347"/>
    </location>
</feature>
<feature type="transmembrane region" description="Helical" evidence="7">
    <location>
        <begin position="244"/>
        <end position="271"/>
    </location>
</feature>
<dbReference type="Pfam" id="PF20684">
    <property type="entry name" value="Fung_rhodopsin"/>
    <property type="match status" value="1"/>
</dbReference>
<feature type="compositionally biased region" description="Polar residues" evidence="6">
    <location>
        <begin position="414"/>
        <end position="425"/>
    </location>
</feature>
<evidence type="ECO:0000259" key="8">
    <source>
        <dbReference type="Pfam" id="PF20684"/>
    </source>
</evidence>
<evidence type="ECO:0000256" key="3">
    <source>
        <dbReference type="ARBA" id="ARBA00022989"/>
    </source>
</evidence>
<organism evidence="9 10">
    <name type="scientific">Lasallia pustulata</name>
    <dbReference type="NCBI Taxonomy" id="136370"/>
    <lineage>
        <taxon>Eukaryota</taxon>
        <taxon>Fungi</taxon>
        <taxon>Dikarya</taxon>
        <taxon>Ascomycota</taxon>
        <taxon>Pezizomycotina</taxon>
        <taxon>Lecanoromycetes</taxon>
        <taxon>OSLEUM clade</taxon>
        <taxon>Umbilicariomycetidae</taxon>
        <taxon>Umbilicariales</taxon>
        <taxon>Umbilicariaceae</taxon>
        <taxon>Lasallia</taxon>
    </lineage>
</organism>
<evidence type="ECO:0000256" key="4">
    <source>
        <dbReference type="ARBA" id="ARBA00023136"/>
    </source>
</evidence>
<dbReference type="InterPro" id="IPR052337">
    <property type="entry name" value="SAT4-like"/>
</dbReference>
<keyword evidence="3 7" id="KW-1133">Transmembrane helix</keyword>
<gene>
    <name evidence="9" type="ORF">FRX48_02130</name>
</gene>
<proteinExistence type="inferred from homology"/>
<reference evidence="9 10" key="1">
    <citation type="submission" date="2019-09" db="EMBL/GenBank/DDBJ databases">
        <title>The hologenome of the rock-dwelling lichen Lasallia pustulata.</title>
        <authorList>
            <person name="Greshake Tzovaras B."/>
            <person name="Segers F."/>
            <person name="Bicker A."/>
            <person name="Dal Grande F."/>
            <person name="Otte J."/>
            <person name="Hankeln T."/>
            <person name="Schmitt I."/>
            <person name="Ebersberger I."/>
        </authorList>
    </citation>
    <scope>NUCLEOTIDE SEQUENCE [LARGE SCALE GENOMIC DNA]</scope>
    <source>
        <strain evidence="9">A1-1</strain>
    </source>
</reference>